<dbReference type="Pfam" id="PF01926">
    <property type="entry name" value="MMR_HSR1"/>
    <property type="match status" value="1"/>
</dbReference>
<dbReference type="CDD" id="cd00882">
    <property type="entry name" value="Ras_like_GTPase"/>
    <property type="match status" value="1"/>
</dbReference>
<dbReference type="SUPFAM" id="SSF52540">
    <property type="entry name" value="P-loop containing nucleoside triphosphate hydrolases"/>
    <property type="match status" value="1"/>
</dbReference>
<dbReference type="AlphaFoldDB" id="A0A7M5X3K0"/>
<feature type="domain" description="G" evidence="2">
    <location>
        <begin position="28"/>
        <end position="127"/>
    </location>
</feature>
<dbReference type="Proteomes" id="UP000594262">
    <property type="component" value="Unplaced"/>
</dbReference>
<feature type="compositionally biased region" description="Basic and acidic residues" evidence="1">
    <location>
        <begin position="459"/>
        <end position="475"/>
    </location>
</feature>
<dbReference type="InterPro" id="IPR006073">
    <property type="entry name" value="GTP-bd"/>
</dbReference>
<feature type="region of interest" description="Disordered" evidence="1">
    <location>
        <begin position="51"/>
        <end position="86"/>
    </location>
</feature>
<reference evidence="3" key="1">
    <citation type="submission" date="2021-01" db="UniProtKB">
        <authorList>
            <consortium name="EnsemblMetazoa"/>
        </authorList>
    </citation>
    <scope>IDENTIFICATION</scope>
</reference>
<evidence type="ECO:0000313" key="4">
    <source>
        <dbReference type="Proteomes" id="UP000594262"/>
    </source>
</evidence>
<dbReference type="OrthoDB" id="8954335at2759"/>
<feature type="compositionally biased region" description="Basic and acidic residues" evidence="1">
    <location>
        <begin position="428"/>
        <end position="448"/>
    </location>
</feature>
<accession>A0A7M5X3K0</accession>
<evidence type="ECO:0000313" key="3">
    <source>
        <dbReference type="EnsemblMetazoa" id="CLYHEMP017326.1"/>
    </source>
</evidence>
<dbReference type="GO" id="GO:0005525">
    <property type="term" value="F:GTP binding"/>
    <property type="evidence" value="ECO:0007669"/>
    <property type="project" value="InterPro"/>
</dbReference>
<organism evidence="3 4">
    <name type="scientific">Clytia hemisphaerica</name>
    <dbReference type="NCBI Taxonomy" id="252671"/>
    <lineage>
        <taxon>Eukaryota</taxon>
        <taxon>Metazoa</taxon>
        <taxon>Cnidaria</taxon>
        <taxon>Hydrozoa</taxon>
        <taxon>Hydroidolina</taxon>
        <taxon>Leptothecata</taxon>
        <taxon>Obeliida</taxon>
        <taxon>Clytiidae</taxon>
        <taxon>Clytia</taxon>
    </lineage>
</organism>
<feature type="region of interest" description="Disordered" evidence="1">
    <location>
        <begin position="403"/>
        <end position="480"/>
    </location>
</feature>
<evidence type="ECO:0000256" key="1">
    <source>
        <dbReference type="SAM" id="MobiDB-lite"/>
    </source>
</evidence>
<dbReference type="Gene3D" id="3.40.50.300">
    <property type="entry name" value="P-loop containing nucleotide triphosphate hydrolases"/>
    <property type="match status" value="1"/>
</dbReference>
<keyword evidence="4" id="KW-1185">Reference proteome</keyword>
<evidence type="ECO:0000259" key="2">
    <source>
        <dbReference type="Pfam" id="PF01926"/>
    </source>
</evidence>
<dbReference type="InterPro" id="IPR027417">
    <property type="entry name" value="P-loop_NTPase"/>
</dbReference>
<protein>
    <recommendedName>
        <fullName evidence="2">G domain-containing protein</fullName>
    </recommendedName>
</protein>
<proteinExistence type="predicted"/>
<sequence>MINILKEKAIENDNSKIENVESDKPPYVILVGNVGTGKSTIVEKLTGVKGRSSSTSESFTRESKQFKTPDGSLHIADTPGSNPRSERFQQNQAIASAFAYQEISKVLIVVRADVRMDQTLADVKDYNDRFIELPEDLVGVLVTHMDLHKEWTEKDFSVACNEDFEIKDVIFSSVETSQSEIQETILKICRTSYSIEIGSSLFSKLFKTENSKFKVLKVSKQLIKHTKDLMVSFEQQRQQFTKREDKRNLIFEFRAWFEVYWKRSLLNQAIHLLDPQFKEIPTDLKQGYLTNISNEMDSCIEKINMRIDRYNNKVRDGTARACPFCGKLWESMVKVCGNSNSNTTCLECTQFEMKTFTFSIQNRHQLSILKNPANEEFKSRREMVGCGRQLTWNDMKIVSTISNNQESLPKDEAGPSRKQSSTANWNAEIDKDSEKDSMESLSKNDMKIRSIILKGQESLPKDEAGPSRNDTPKYKDHSRKRYVNINVEISKTKVPDFGCDQTEVDTIN</sequence>
<dbReference type="EnsemblMetazoa" id="CLYHEMT017326.1">
    <property type="protein sequence ID" value="CLYHEMP017326.1"/>
    <property type="gene ID" value="CLYHEMG017326"/>
</dbReference>
<name>A0A7M5X3K0_9CNID</name>